<dbReference type="GO" id="GO:0047473">
    <property type="term" value="F:D-alanine [D-alanyl carrier protein] ligase activity"/>
    <property type="evidence" value="ECO:0007669"/>
    <property type="project" value="UniProtKB-UniRule"/>
</dbReference>
<feature type="binding site" evidence="7">
    <location>
        <position position="493"/>
    </location>
    <ligand>
        <name>ATP</name>
        <dbReference type="ChEBI" id="CHEBI:30616"/>
    </ligand>
</feature>
<feature type="binding site" evidence="7">
    <location>
        <begin position="395"/>
        <end position="398"/>
    </location>
    <ligand>
        <name>ATP</name>
        <dbReference type="ChEBI" id="CHEBI:30616"/>
    </ligand>
</feature>
<evidence type="ECO:0000256" key="3">
    <source>
        <dbReference type="ARBA" id="ARBA00022741"/>
    </source>
</evidence>
<feature type="binding site" evidence="7">
    <location>
        <position position="493"/>
    </location>
    <ligand>
        <name>D-alanine</name>
        <dbReference type="ChEBI" id="CHEBI:57416"/>
    </ligand>
</feature>
<protein>
    <recommendedName>
        <fullName evidence="7">D-alanine--D-alanyl carrier protein ligase</fullName>
        <shortName evidence="7">DCL</shortName>
        <ecNumber evidence="7">6.2.1.54</ecNumber>
    </recommendedName>
    <alternativeName>
        <fullName evidence="7">D-alanine--poly(phosphoribitol) ligase subunit 1</fullName>
    </alternativeName>
    <alternativeName>
        <fullName evidence="7">D-alanine-activating enzyme</fullName>
        <shortName evidence="7">DAE</shortName>
    </alternativeName>
</protein>
<dbReference type="NCBIfam" id="TIGR01734">
    <property type="entry name" value="D-ala-DACP-lig"/>
    <property type="match status" value="1"/>
</dbReference>
<comment type="function">
    <text evidence="5 7">Catalyzes the first step in the D-alanylation of lipoteichoic acid (LTA), the activation of D-alanine and its transfer onto the D-alanyl carrier protein (Dcp) DltC. In an ATP-dependent two-step reaction, forms a high energy D-alanyl-AMP intermediate, followed by transfer of the D-alanyl residue as a thiol ester to the phosphopantheinyl prosthetic group of the Dcp. D-alanylation of LTA plays an important role in modulating the properties of the cell wall in Gram-positive bacteria, influencing the net charge of the cell wall.</text>
</comment>
<dbReference type="EC" id="6.2.1.54" evidence="7"/>
<keyword evidence="3 7" id="KW-0547">Nucleotide-binding</keyword>
<feature type="domain" description="AMP-binding enzyme C-terminal" evidence="9">
    <location>
        <begin position="414"/>
        <end position="493"/>
    </location>
</feature>
<dbReference type="InterPro" id="IPR010072">
    <property type="entry name" value="DltA"/>
</dbReference>
<accession>A0A125W657</accession>
<evidence type="ECO:0000256" key="4">
    <source>
        <dbReference type="ARBA" id="ARBA00022840"/>
    </source>
</evidence>
<reference evidence="11" key="1">
    <citation type="submission" date="2010-07" db="EMBL/GenBank/DDBJ databases">
        <authorList>
            <person name="Weinstock G."/>
            <person name="Sodergren E."/>
            <person name="Clifton S."/>
            <person name="Fulton L."/>
            <person name="Fulton B."/>
            <person name="Courtney L."/>
            <person name="Fronick C."/>
            <person name="Harrison M."/>
            <person name="Strong C."/>
            <person name="Farmer C."/>
            <person name="Delahaunty K."/>
            <person name="Markovic C."/>
            <person name="Hall O."/>
            <person name="Minx P."/>
            <person name="Tomlinson C."/>
            <person name="Mitreva M."/>
            <person name="Hou S."/>
            <person name="Chen J."/>
            <person name="Wollam A."/>
            <person name="Pepin K.H."/>
            <person name="Johnson M."/>
            <person name="Bhonagiri V."/>
            <person name="Zhang X."/>
            <person name="Suruliraj S."/>
            <person name="Warren W."/>
            <person name="Chinwalla A."/>
            <person name="Mardis E.R."/>
            <person name="Wilson R.K."/>
        </authorList>
    </citation>
    <scope>NUCLEOTIDE SEQUENCE [LARGE SCALE GENOMIC DNA]</scope>
    <source>
        <strain evidence="11">TX4248</strain>
    </source>
</reference>
<evidence type="ECO:0000256" key="7">
    <source>
        <dbReference type="HAMAP-Rule" id="MF_00593"/>
    </source>
</evidence>
<dbReference type="EMBL" id="AEBR01000039">
    <property type="protein sequence ID" value="EFM83002.1"/>
    <property type="molecule type" value="Genomic_DNA"/>
</dbReference>
<dbReference type="UniPathway" id="UPA00556"/>
<dbReference type="PANTHER" id="PTHR45398">
    <property type="match status" value="1"/>
</dbReference>
<dbReference type="InterPro" id="IPR044507">
    <property type="entry name" value="DltA-like"/>
</dbReference>
<organism evidence="10 11">
    <name type="scientific">Enterococcus faecalis TX4248</name>
    <dbReference type="NCBI Taxonomy" id="749495"/>
    <lineage>
        <taxon>Bacteria</taxon>
        <taxon>Bacillati</taxon>
        <taxon>Bacillota</taxon>
        <taxon>Bacilli</taxon>
        <taxon>Lactobacillales</taxon>
        <taxon>Enterococcaceae</taxon>
        <taxon>Enterococcus</taxon>
    </lineage>
</organism>
<feature type="binding site" evidence="7">
    <location>
        <position position="384"/>
    </location>
    <ligand>
        <name>ATP</name>
        <dbReference type="ChEBI" id="CHEBI:30616"/>
    </ligand>
</feature>
<dbReference type="NCBIfam" id="TIGR01733">
    <property type="entry name" value="AA-adenyl-dom"/>
    <property type="match status" value="1"/>
</dbReference>
<dbReference type="InterPro" id="IPR010071">
    <property type="entry name" value="AA_adenyl_dom"/>
</dbReference>
<evidence type="ECO:0000256" key="5">
    <source>
        <dbReference type="ARBA" id="ARBA00054605"/>
    </source>
</evidence>
<dbReference type="CDD" id="cd05945">
    <property type="entry name" value="DltA"/>
    <property type="match status" value="1"/>
</dbReference>
<dbReference type="AlphaFoldDB" id="A0A125W657"/>
<comment type="subcellular location">
    <subcellularLocation>
        <location evidence="7">Cytoplasm</location>
    </subcellularLocation>
</comment>
<keyword evidence="1 7" id="KW-0963">Cytoplasm</keyword>
<dbReference type="GO" id="GO:0070395">
    <property type="term" value="P:lipoteichoic acid biosynthetic process"/>
    <property type="evidence" value="ECO:0007669"/>
    <property type="project" value="UniProtKB-UniRule"/>
</dbReference>
<dbReference type="Gene3D" id="3.40.50.12780">
    <property type="entry name" value="N-terminal domain of ligase-like"/>
    <property type="match status" value="1"/>
</dbReference>
<gene>
    <name evidence="7 10" type="primary">dltA</name>
    <name evidence="10" type="ORF">HMPREF9498_01352</name>
</gene>
<dbReference type="FunFam" id="3.30.300.30:FF:000012">
    <property type="entry name" value="D-alanine--D-alanyl carrier protein ligase"/>
    <property type="match status" value="1"/>
</dbReference>
<dbReference type="GO" id="GO:0005737">
    <property type="term" value="C:cytoplasm"/>
    <property type="evidence" value="ECO:0007669"/>
    <property type="project" value="UniProtKB-SubCell"/>
</dbReference>
<comment type="similarity">
    <text evidence="6 7">Belongs to the ATP-dependent AMP-binding enzyme family. DltA subfamily.</text>
</comment>
<comment type="pathway">
    <text evidence="7">Cell wall biogenesis; lipoteichoic acid biosynthesis.</text>
</comment>
<dbReference type="InterPro" id="IPR000873">
    <property type="entry name" value="AMP-dep_synth/lig_dom"/>
</dbReference>
<evidence type="ECO:0000256" key="1">
    <source>
        <dbReference type="ARBA" id="ARBA00022490"/>
    </source>
</evidence>
<dbReference type="HOGENOM" id="CLU_000022_2_12_9"/>
<proteinExistence type="inferred from homology"/>
<feature type="binding site" evidence="7">
    <location>
        <begin position="154"/>
        <end position="155"/>
    </location>
    <ligand>
        <name>ATP</name>
        <dbReference type="ChEBI" id="CHEBI:30616"/>
    </ligand>
</feature>
<evidence type="ECO:0000259" key="9">
    <source>
        <dbReference type="Pfam" id="PF13193"/>
    </source>
</evidence>
<dbReference type="InterPro" id="IPR045851">
    <property type="entry name" value="AMP-bd_C_sf"/>
</dbReference>
<evidence type="ECO:0000256" key="2">
    <source>
        <dbReference type="ARBA" id="ARBA00022598"/>
    </source>
</evidence>
<comment type="catalytic activity">
    <reaction evidence="7">
        <text>holo-[D-alanyl-carrier protein] + D-alanine + ATP = D-alanyl-[D-alanyl-carrier protein] + AMP + diphosphate</text>
        <dbReference type="Rhea" id="RHEA:55132"/>
        <dbReference type="Rhea" id="RHEA-COMP:14102"/>
        <dbReference type="Rhea" id="RHEA-COMP:14103"/>
        <dbReference type="ChEBI" id="CHEBI:30616"/>
        <dbReference type="ChEBI" id="CHEBI:33019"/>
        <dbReference type="ChEBI" id="CHEBI:57416"/>
        <dbReference type="ChEBI" id="CHEBI:64479"/>
        <dbReference type="ChEBI" id="CHEBI:138620"/>
        <dbReference type="ChEBI" id="CHEBI:456215"/>
        <dbReference type="EC" id="6.2.1.54"/>
    </reaction>
</comment>
<comment type="caution">
    <text evidence="10">The sequence shown here is derived from an EMBL/GenBank/DDBJ whole genome shotgun (WGS) entry which is preliminary data.</text>
</comment>
<evidence type="ECO:0000256" key="6">
    <source>
        <dbReference type="ARBA" id="ARBA00061336"/>
    </source>
</evidence>
<dbReference type="PROSITE" id="PS00455">
    <property type="entry name" value="AMP_BINDING"/>
    <property type="match status" value="1"/>
</dbReference>
<dbReference type="InterPro" id="IPR020845">
    <property type="entry name" value="AMP-binding_CS"/>
</dbReference>
<dbReference type="Pfam" id="PF13193">
    <property type="entry name" value="AMP-binding_C"/>
    <property type="match status" value="1"/>
</dbReference>
<dbReference type="HAMAP" id="MF_00593">
    <property type="entry name" value="DltA"/>
    <property type="match status" value="1"/>
</dbReference>
<dbReference type="NCBIfam" id="NF003417">
    <property type="entry name" value="PRK04813.1"/>
    <property type="match status" value="1"/>
</dbReference>
<feature type="binding site" evidence="7">
    <location>
        <position position="199"/>
    </location>
    <ligand>
        <name>D-alanine</name>
        <dbReference type="ChEBI" id="CHEBI:57416"/>
    </ligand>
</feature>
<dbReference type="Pfam" id="PF00501">
    <property type="entry name" value="AMP-binding"/>
    <property type="match status" value="1"/>
</dbReference>
<dbReference type="Proteomes" id="UP000004846">
    <property type="component" value="Unassembled WGS sequence"/>
</dbReference>
<dbReference type="SUPFAM" id="SSF56801">
    <property type="entry name" value="Acetyl-CoA synthetase-like"/>
    <property type="match status" value="1"/>
</dbReference>
<sequence>MEKVINMIQTIDEWARKEPQRPVYLTEEKVSTYGELKEKSDNLAAYLAELKTDKSAIVVYGELDFEMIVSFLGASKAGFSYIPIDAHTPKERIELILNVAKPTAVIAVHEWPELATEVPVITAEELTEMMIHAPRHAPALIPVTGASNYYIIFTSGTTGVPKGVQISHDNLVSFTNWLLQDFGLEEGARFLAQAPYSFDLSVMSIYPALALGGSLTPLPNEIINDFKQLFTRLPQLTIDVWVSTPSFIELCLMEPSFDGEHLPALRTFLFCGEELPKPTAEKLAARFPTAHIYNTYGPTEATVAISAIEITQEVLKSVQRLPIGYVKEDTQIYIMEGMSKLPAGEIGEIVIAGPSVSKGYLNNPAKTAEAFFQLDGVPAYRTGDAGKLVDNLLQYEGRLDFQIKLHGYRIELEEVDHHLTNVSYVKQAVVVPKYQGNKVQQLIAYVVPQAHEFSSDFQLTKAIKQELATLTMDYMIPQKFVYVEQLPLTSNGKIDRKGLMNEVNAT</sequence>
<evidence type="ECO:0000313" key="11">
    <source>
        <dbReference type="Proteomes" id="UP000004846"/>
    </source>
</evidence>
<dbReference type="PANTHER" id="PTHR45398:SF1">
    <property type="entry name" value="ENZYME, PUTATIVE (JCVI)-RELATED"/>
    <property type="match status" value="1"/>
</dbReference>
<feature type="binding site" evidence="7">
    <location>
        <position position="303"/>
    </location>
    <ligand>
        <name>D-alanine</name>
        <dbReference type="ChEBI" id="CHEBI:57416"/>
    </ligand>
</feature>
<feature type="domain" description="AMP-dependent synthetase/ligase" evidence="8">
    <location>
        <begin position="12"/>
        <end position="361"/>
    </location>
</feature>
<dbReference type="Gene3D" id="3.30.300.30">
    <property type="match status" value="1"/>
</dbReference>
<feature type="binding site" evidence="7">
    <location>
        <begin position="294"/>
        <end position="299"/>
    </location>
    <ligand>
        <name>ATP</name>
        <dbReference type="ChEBI" id="CHEBI:30616"/>
    </ligand>
</feature>
<dbReference type="InterPro" id="IPR025110">
    <property type="entry name" value="AMP-bd_C"/>
</dbReference>
<dbReference type="GO" id="GO:0005524">
    <property type="term" value="F:ATP binding"/>
    <property type="evidence" value="ECO:0007669"/>
    <property type="project" value="UniProtKB-KW"/>
</dbReference>
<keyword evidence="4 7" id="KW-0067">ATP-binding</keyword>
<dbReference type="RefSeq" id="WP_002365063.1">
    <property type="nucleotide sequence ID" value="NZ_GL454440.1"/>
</dbReference>
<name>A0A125W657_ENTFL</name>
<evidence type="ECO:0000259" key="8">
    <source>
        <dbReference type="Pfam" id="PF00501"/>
    </source>
</evidence>
<evidence type="ECO:0000313" key="10">
    <source>
        <dbReference type="EMBL" id="EFM83002.1"/>
    </source>
</evidence>
<dbReference type="InterPro" id="IPR042099">
    <property type="entry name" value="ANL_N_sf"/>
</dbReference>
<keyword evidence="2 7" id="KW-0436">Ligase</keyword>